<dbReference type="RefSeq" id="WP_054465267.1">
    <property type="nucleotide sequence ID" value="NZ_CP159837.1"/>
</dbReference>
<proteinExistence type="predicted"/>
<name>A0AAU8J913_9CYAN</name>
<dbReference type="InterPro" id="IPR029063">
    <property type="entry name" value="SAM-dependent_MTases_sf"/>
</dbReference>
<sequence length="306" mass="34317">MTQSDRFKPQPTADGSFTFFSPEFGETFHSHFGAKEEAQRKFVEPTQLFRKAQQPNLKILDICYGLGYNTAAALATIRQRNPDCVVEWVGLELDPHVPQCAIAENLLNSWPPAIVQILTELGNHHQLDQPNLSAQLLIGDARQTIQQILKRGFAADAIFLDPFSPPSCPQLWTVEFFRLVAQCLNSRGYLATYSCSAAVRTALIEVGLTIGSTPPVGRRSPGTIAWWPDTSDSDFLLLDETGKSVDIRLSQQEQEHLQTRAAIPYRDPTLSDSAESILNRRVLEQKNSALPPTSQWKKRWWTNISI</sequence>
<keyword evidence="2" id="KW-0808">Transferase</keyword>
<feature type="domain" description="MnmC-like methyltransferase" evidence="1">
    <location>
        <begin position="116"/>
        <end position="226"/>
    </location>
</feature>
<dbReference type="SUPFAM" id="SSF53335">
    <property type="entry name" value="S-adenosyl-L-methionine-dependent methyltransferases"/>
    <property type="match status" value="1"/>
</dbReference>
<dbReference type="Pfam" id="PF05430">
    <property type="entry name" value="Methyltransf_30"/>
    <property type="match status" value="1"/>
</dbReference>
<dbReference type="Gene3D" id="3.40.50.150">
    <property type="entry name" value="Vaccinia Virus protein VP39"/>
    <property type="match status" value="1"/>
</dbReference>
<dbReference type="InterPro" id="IPR008471">
    <property type="entry name" value="MnmC-like_methylTransf"/>
</dbReference>
<protein>
    <submittedName>
        <fullName evidence="2">MnmC family methyltransferase</fullName>
    </submittedName>
</protein>
<keyword evidence="2" id="KW-0489">Methyltransferase</keyword>
<dbReference type="PANTHER" id="PTHR39963:SF1">
    <property type="entry name" value="MNMC-LIKE METHYLTRANSFERASE DOMAIN-CONTAINING PROTEIN"/>
    <property type="match status" value="1"/>
</dbReference>
<accession>A0AAU8J913</accession>
<organism evidence="2">
    <name type="scientific">Planktothricoides raciborskii GIHE-MW2</name>
    <dbReference type="NCBI Taxonomy" id="2792601"/>
    <lineage>
        <taxon>Bacteria</taxon>
        <taxon>Bacillati</taxon>
        <taxon>Cyanobacteriota</taxon>
        <taxon>Cyanophyceae</taxon>
        <taxon>Oscillatoriophycideae</taxon>
        <taxon>Oscillatoriales</taxon>
        <taxon>Oscillatoriaceae</taxon>
        <taxon>Planktothricoides</taxon>
    </lineage>
</organism>
<dbReference type="GO" id="GO:0016645">
    <property type="term" value="F:oxidoreductase activity, acting on the CH-NH group of donors"/>
    <property type="evidence" value="ECO:0007669"/>
    <property type="project" value="InterPro"/>
</dbReference>
<dbReference type="EMBL" id="CP159837">
    <property type="protein sequence ID" value="XCM35312.1"/>
    <property type="molecule type" value="Genomic_DNA"/>
</dbReference>
<evidence type="ECO:0000313" key="2">
    <source>
        <dbReference type="EMBL" id="XCM35312.1"/>
    </source>
</evidence>
<evidence type="ECO:0000259" key="1">
    <source>
        <dbReference type="Pfam" id="PF05430"/>
    </source>
</evidence>
<reference evidence="2" key="1">
    <citation type="submission" date="2024-07" db="EMBL/GenBank/DDBJ databases">
        <authorList>
            <person name="Kim Y.J."/>
            <person name="Jeong J.Y."/>
        </authorList>
    </citation>
    <scope>NUCLEOTIDE SEQUENCE</scope>
    <source>
        <strain evidence="2">GIHE-MW2</strain>
    </source>
</reference>
<dbReference type="AlphaFoldDB" id="A0AAU8J913"/>
<dbReference type="GO" id="GO:0008168">
    <property type="term" value="F:methyltransferase activity"/>
    <property type="evidence" value="ECO:0007669"/>
    <property type="project" value="UniProtKB-KW"/>
</dbReference>
<gene>
    <name evidence="2" type="ORF">ABWT76_003977</name>
</gene>
<dbReference type="GO" id="GO:0032259">
    <property type="term" value="P:methylation"/>
    <property type="evidence" value="ECO:0007669"/>
    <property type="project" value="UniProtKB-KW"/>
</dbReference>
<dbReference type="PANTHER" id="PTHR39963">
    <property type="entry name" value="SLL0983 PROTEIN"/>
    <property type="match status" value="1"/>
</dbReference>